<dbReference type="EMBL" id="JAXOVC010000006">
    <property type="protein sequence ID" value="KAK4500782.1"/>
    <property type="molecule type" value="Genomic_DNA"/>
</dbReference>
<gene>
    <name evidence="2" type="ORF">PRZ48_008973</name>
</gene>
<evidence type="ECO:0000313" key="3">
    <source>
        <dbReference type="Proteomes" id="UP001305779"/>
    </source>
</evidence>
<dbReference type="InterPro" id="IPR036397">
    <property type="entry name" value="RNaseH_sf"/>
</dbReference>
<dbReference type="CDD" id="cd09276">
    <property type="entry name" value="Rnase_HI_RT_non_LTR"/>
    <property type="match status" value="1"/>
</dbReference>
<dbReference type="InterPro" id="IPR002156">
    <property type="entry name" value="RNaseH_domain"/>
</dbReference>
<dbReference type="Gene3D" id="3.30.420.10">
    <property type="entry name" value="Ribonuclease H-like superfamily/Ribonuclease H"/>
    <property type="match status" value="1"/>
</dbReference>
<dbReference type="Pfam" id="PF00075">
    <property type="entry name" value="RNase_H"/>
    <property type="match status" value="1"/>
</dbReference>
<accession>A0ABR0EH05</accession>
<evidence type="ECO:0000259" key="1">
    <source>
        <dbReference type="PROSITE" id="PS50879"/>
    </source>
</evidence>
<sequence>MAMAAGELNLVPAEIYVDGSIKRPGQKEADGPPEWAGAAWVMPPSEWGADWTGQYYALGLRTNNENVELEAIFFALKHVTARQTGKERMSSEIVIYCDCNNALLRLRAVLDRGEDEDCALVGKVVSMMLTLDRDHGIPVRLVWVPAHRGIEGNERADTLAKKASALSEDGFGWQGWWASAGSPFESFEIVSPWAPDSLQNH</sequence>
<name>A0ABR0EH05_ZASCE</name>
<comment type="caution">
    <text evidence="2">The sequence shown here is derived from an EMBL/GenBank/DDBJ whole genome shotgun (WGS) entry which is preliminary data.</text>
</comment>
<evidence type="ECO:0000313" key="2">
    <source>
        <dbReference type="EMBL" id="KAK4500782.1"/>
    </source>
</evidence>
<dbReference type="Proteomes" id="UP001305779">
    <property type="component" value="Unassembled WGS sequence"/>
</dbReference>
<organism evidence="2 3">
    <name type="scientific">Zasmidium cellare</name>
    <name type="common">Wine cellar mold</name>
    <name type="synonym">Racodium cellare</name>
    <dbReference type="NCBI Taxonomy" id="395010"/>
    <lineage>
        <taxon>Eukaryota</taxon>
        <taxon>Fungi</taxon>
        <taxon>Dikarya</taxon>
        <taxon>Ascomycota</taxon>
        <taxon>Pezizomycotina</taxon>
        <taxon>Dothideomycetes</taxon>
        <taxon>Dothideomycetidae</taxon>
        <taxon>Mycosphaerellales</taxon>
        <taxon>Mycosphaerellaceae</taxon>
        <taxon>Zasmidium</taxon>
    </lineage>
</organism>
<reference evidence="2 3" key="1">
    <citation type="journal article" date="2023" name="G3 (Bethesda)">
        <title>A chromosome-level genome assembly of Zasmidium syzygii isolated from banana leaves.</title>
        <authorList>
            <person name="van Westerhoven A.C."/>
            <person name="Mehrabi R."/>
            <person name="Talebi R."/>
            <person name="Steentjes M.B.F."/>
            <person name="Corcolon B."/>
            <person name="Chong P.A."/>
            <person name="Kema G.H.J."/>
            <person name="Seidl M.F."/>
        </authorList>
    </citation>
    <scope>NUCLEOTIDE SEQUENCE [LARGE SCALE GENOMIC DNA]</scope>
    <source>
        <strain evidence="2 3">P124</strain>
    </source>
</reference>
<dbReference type="InterPro" id="IPR012337">
    <property type="entry name" value="RNaseH-like_sf"/>
</dbReference>
<proteinExistence type="predicted"/>
<protein>
    <recommendedName>
        <fullName evidence="1">RNase H type-1 domain-containing protein</fullName>
    </recommendedName>
</protein>
<dbReference type="PROSITE" id="PS50879">
    <property type="entry name" value="RNASE_H_1"/>
    <property type="match status" value="1"/>
</dbReference>
<dbReference type="SUPFAM" id="SSF53098">
    <property type="entry name" value="Ribonuclease H-like"/>
    <property type="match status" value="1"/>
</dbReference>
<keyword evidence="3" id="KW-1185">Reference proteome</keyword>
<feature type="domain" description="RNase H type-1" evidence="1">
    <location>
        <begin position="9"/>
        <end position="165"/>
    </location>
</feature>